<dbReference type="InterPro" id="IPR023045">
    <property type="entry name" value="MoaC"/>
</dbReference>
<dbReference type="InterPro" id="IPR036522">
    <property type="entry name" value="MoaC_sf"/>
</dbReference>
<dbReference type="Gene3D" id="3.30.70.640">
    <property type="entry name" value="Molybdopterin cofactor biosynthesis C (MoaC) domain"/>
    <property type="match status" value="1"/>
</dbReference>
<evidence type="ECO:0000313" key="9">
    <source>
        <dbReference type="EMBL" id="MFJ5446334.1"/>
    </source>
</evidence>
<dbReference type="SUPFAM" id="SSF55040">
    <property type="entry name" value="Molybdenum cofactor biosynthesis protein C, MoaC"/>
    <property type="match status" value="1"/>
</dbReference>
<comment type="subunit">
    <text evidence="7">Homohexamer; trimer of dimers.</text>
</comment>
<dbReference type="HAMAP" id="MF_01224_B">
    <property type="entry name" value="MoaC_B"/>
    <property type="match status" value="1"/>
</dbReference>
<organism evidence="9 10">
    <name type="scientific">Methylobacillus methanolivorans</name>
    <dbReference type="NCBI Taxonomy" id="1848927"/>
    <lineage>
        <taxon>Bacteria</taxon>
        <taxon>Pseudomonadati</taxon>
        <taxon>Pseudomonadota</taxon>
        <taxon>Betaproteobacteria</taxon>
        <taxon>Nitrosomonadales</taxon>
        <taxon>Methylophilaceae</taxon>
        <taxon>Methylobacillus</taxon>
    </lineage>
</organism>
<dbReference type="EMBL" id="JBIWXY010000001">
    <property type="protein sequence ID" value="MFJ5446334.1"/>
    <property type="molecule type" value="Genomic_DNA"/>
</dbReference>
<evidence type="ECO:0000259" key="8">
    <source>
        <dbReference type="Pfam" id="PF01967"/>
    </source>
</evidence>
<evidence type="ECO:0000256" key="5">
    <source>
        <dbReference type="ARBA" id="ARBA00023239"/>
    </source>
</evidence>
<keyword evidence="4 7" id="KW-0501">Molybdenum cofactor biosynthesis</keyword>
<evidence type="ECO:0000256" key="4">
    <source>
        <dbReference type="ARBA" id="ARBA00023150"/>
    </source>
</evidence>
<evidence type="ECO:0000256" key="6">
    <source>
        <dbReference type="ARBA" id="ARBA00055087"/>
    </source>
</evidence>
<keyword evidence="10" id="KW-1185">Reference proteome</keyword>
<evidence type="ECO:0000256" key="2">
    <source>
        <dbReference type="ARBA" id="ARBA00005046"/>
    </source>
</evidence>
<comment type="similarity">
    <text evidence="7">Belongs to the MoaC family.</text>
</comment>
<dbReference type="Proteomes" id="UP001617669">
    <property type="component" value="Unassembled WGS sequence"/>
</dbReference>
<keyword evidence="5 7" id="KW-0456">Lyase</keyword>
<evidence type="ECO:0000256" key="7">
    <source>
        <dbReference type="HAMAP-Rule" id="MF_01224"/>
    </source>
</evidence>
<name>A0ABW8GMF6_9PROT</name>
<dbReference type="Pfam" id="PF01967">
    <property type="entry name" value="MoaC"/>
    <property type="match status" value="1"/>
</dbReference>
<accession>A0ABW8GMF6</accession>
<proteinExistence type="inferred from homology"/>
<dbReference type="PANTHER" id="PTHR22960">
    <property type="entry name" value="MOLYBDOPTERIN COFACTOR SYNTHESIS PROTEIN A"/>
    <property type="match status" value="1"/>
</dbReference>
<dbReference type="NCBIfam" id="NF006870">
    <property type="entry name" value="PRK09364.1"/>
    <property type="match status" value="1"/>
</dbReference>
<sequence>MSKLTHFDASGQAHMVDVGDKAETKRIAVAGGSIRMQPETLATIESGDTKKGDVLGIARIAAIQGSKRTSELIPLCHPIPLTKVGVVFTIDHALNSIHCLVTTETVGRTGVEMEALAATSIALLTIYDMCKAMDRGMIISDIRLLEKQGGKSGNWQAS</sequence>
<reference evidence="9 10" key="1">
    <citation type="submission" date="2024-11" db="EMBL/GenBank/DDBJ databases">
        <authorList>
            <person name="Kaparullina E.N."/>
            <person name="Delegan Y.A."/>
            <person name="Doronina N.V."/>
        </authorList>
    </citation>
    <scope>NUCLEOTIDE SEQUENCE [LARGE SCALE GENOMIC DNA]</scope>
    <source>
        <strain evidence="9 10">7sh_L</strain>
    </source>
</reference>
<feature type="active site" evidence="7">
    <location>
        <position position="128"/>
    </location>
</feature>
<dbReference type="GO" id="GO:0061799">
    <property type="term" value="F:cyclic pyranopterin monophosphate synthase activity"/>
    <property type="evidence" value="ECO:0007669"/>
    <property type="project" value="UniProtKB-EC"/>
</dbReference>
<dbReference type="InterPro" id="IPR002820">
    <property type="entry name" value="Mopterin_CF_biosynth-C_dom"/>
</dbReference>
<evidence type="ECO:0000256" key="1">
    <source>
        <dbReference type="ARBA" id="ARBA00001637"/>
    </source>
</evidence>
<gene>
    <name evidence="7 9" type="primary">moaC</name>
    <name evidence="9" type="ORF">ACIKP9_08855</name>
</gene>
<protein>
    <recommendedName>
        <fullName evidence="3 7">Cyclic pyranopterin monophosphate synthase</fullName>
        <ecNumber evidence="3 7">4.6.1.17</ecNumber>
    </recommendedName>
    <alternativeName>
        <fullName evidence="7">Molybdenum cofactor biosynthesis protein C</fullName>
    </alternativeName>
</protein>
<dbReference type="InterPro" id="IPR050105">
    <property type="entry name" value="MoCo_biosynth_MoaA/MoaC"/>
</dbReference>
<evidence type="ECO:0000256" key="3">
    <source>
        <dbReference type="ARBA" id="ARBA00012575"/>
    </source>
</evidence>
<dbReference type="InterPro" id="IPR047594">
    <property type="entry name" value="MoaC_bact/euk"/>
</dbReference>
<dbReference type="CDD" id="cd01420">
    <property type="entry name" value="MoaC_PE"/>
    <property type="match status" value="1"/>
</dbReference>
<comment type="pathway">
    <text evidence="2 7">Cofactor biosynthesis; molybdopterin biosynthesis.</text>
</comment>
<comment type="caution">
    <text evidence="9">The sequence shown here is derived from an EMBL/GenBank/DDBJ whole genome shotgun (WGS) entry which is preliminary data.</text>
</comment>
<dbReference type="RefSeq" id="WP_400881532.1">
    <property type="nucleotide sequence ID" value="NZ_JBIWXY010000001.1"/>
</dbReference>
<dbReference type="EC" id="4.6.1.17" evidence="3 7"/>
<dbReference type="NCBIfam" id="TIGR00581">
    <property type="entry name" value="moaC"/>
    <property type="match status" value="1"/>
</dbReference>
<comment type="catalytic activity">
    <reaction evidence="1 7">
        <text>(8S)-3',8-cyclo-7,8-dihydroguanosine 5'-triphosphate = cyclic pyranopterin phosphate + diphosphate</text>
        <dbReference type="Rhea" id="RHEA:49580"/>
        <dbReference type="ChEBI" id="CHEBI:33019"/>
        <dbReference type="ChEBI" id="CHEBI:59648"/>
        <dbReference type="ChEBI" id="CHEBI:131766"/>
        <dbReference type="EC" id="4.6.1.17"/>
    </reaction>
</comment>
<feature type="domain" description="Molybdopterin cofactor biosynthesis C (MoaC)" evidence="8">
    <location>
        <begin position="15"/>
        <end position="150"/>
    </location>
</feature>
<feature type="binding site" evidence="7">
    <location>
        <begin position="113"/>
        <end position="114"/>
    </location>
    <ligand>
        <name>substrate</name>
    </ligand>
</feature>
<evidence type="ECO:0000313" key="10">
    <source>
        <dbReference type="Proteomes" id="UP001617669"/>
    </source>
</evidence>
<feature type="binding site" evidence="7">
    <location>
        <begin position="75"/>
        <end position="77"/>
    </location>
    <ligand>
        <name>substrate</name>
    </ligand>
</feature>
<comment type="function">
    <text evidence="6 7">Catalyzes the conversion of (8S)-3',8-cyclo-7,8-dihydroguanosine 5'-triphosphate to cyclic pyranopterin monophosphate (cPMP).</text>
</comment>